<evidence type="ECO:0000313" key="1">
    <source>
        <dbReference type="EMBL" id="URZ10300.1"/>
    </source>
</evidence>
<dbReference type="Pfam" id="PF17996">
    <property type="entry name" value="CE2_N"/>
    <property type="match status" value="1"/>
</dbReference>
<dbReference type="InterPro" id="IPR040794">
    <property type="entry name" value="CE2_N"/>
</dbReference>
<name>A0A1S8M7G9_9CLOT</name>
<dbReference type="PANTHER" id="PTHR37834">
    <property type="entry name" value="GDSL-LIKE LIPASE/ACYLHYDROLASE DOMAIN PROTEIN (AFU_ORTHOLOGUE AFUA_2G00620)"/>
    <property type="match status" value="1"/>
</dbReference>
<accession>A0A1S8M7G9</accession>
<dbReference type="InterPro" id="IPR013830">
    <property type="entry name" value="SGNH_hydro"/>
</dbReference>
<proteinExistence type="predicted"/>
<dbReference type="AlphaFoldDB" id="A0A1S8M7G9"/>
<dbReference type="Proteomes" id="UP000190951">
    <property type="component" value="Chromosome"/>
</dbReference>
<evidence type="ECO:0000313" key="2">
    <source>
        <dbReference type="Proteomes" id="UP000190951"/>
    </source>
</evidence>
<keyword evidence="2" id="KW-1185">Reference proteome</keyword>
<protein>
    <submittedName>
        <fullName evidence="1">Cellulase/esterase CelE</fullName>
    </submittedName>
</protein>
<dbReference type="RefSeq" id="WP_077834285.1">
    <property type="nucleotide sequence ID" value="NZ_CP096983.1"/>
</dbReference>
<gene>
    <name evidence="1" type="primary">celE_2</name>
    <name evidence="1" type="ORF">CROST_010080</name>
</gene>
<sequence length="367" mass="40119">MKKRFALLLIVFMMLLNVKFTVSASAFKTINSKTSQSLSKVLFIGRVDTSDPAGPKFAWSDTTIKANFKGTGISVNLKSAGDNWFNVIVDGKVQTPINVSTTTLSPIVLASGLTQGKHSIELVKRTEASVGEVQFLGFNVTEGKLLSAPKPSDKRIMFVGDSITCGYGNEGTSQYQSFTTKNENAYLAYGAVTGRLIGADSETVCWSGKGLVRNYGGNTTDLMPDLYDRILPYNTTLLLDSSKWIPQVVVINLGTNDFSIGAPDKTVFTSAYLKFISKIRGQYPKADIYCAVGPMLNGDNLTQARDYVKSTVDSEEALGDKKVHFIEFPMQDPANGYGEDWHPTVKTHEIMANQLANQIKADLGWNK</sequence>
<organism evidence="1 2">
    <name type="scientific">Clostridium felsineum</name>
    <dbReference type="NCBI Taxonomy" id="36839"/>
    <lineage>
        <taxon>Bacteria</taxon>
        <taxon>Bacillati</taxon>
        <taxon>Bacillota</taxon>
        <taxon>Clostridia</taxon>
        <taxon>Eubacteriales</taxon>
        <taxon>Clostridiaceae</taxon>
        <taxon>Clostridium</taxon>
    </lineage>
</organism>
<dbReference type="InterPro" id="IPR037461">
    <property type="entry name" value="CtCE2-like_dom"/>
</dbReference>
<dbReference type="Gene3D" id="2.60.120.260">
    <property type="entry name" value="Galactose-binding domain-like"/>
    <property type="match status" value="1"/>
</dbReference>
<dbReference type="GO" id="GO:0052689">
    <property type="term" value="F:carboxylic ester hydrolase activity"/>
    <property type="evidence" value="ECO:0007669"/>
    <property type="project" value="InterPro"/>
</dbReference>
<dbReference type="Pfam" id="PF13472">
    <property type="entry name" value="Lipase_GDSL_2"/>
    <property type="match status" value="1"/>
</dbReference>
<dbReference type="Gene3D" id="3.40.50.1110">
    <property type="entry name" value="SGNH hydrolase"/>
    <property type="match status" value="1"/>
</dbReference>
<dbReference type="PANTHER" id="PTHR37834:SF2">
    <property type="entry name" value="ESTERASE, SGNH HYDROLASE-TYPE"/>
    <property type="match status" value="1"/>
</dbReference>
<dbReference type="EMBL" id="CP096983">
    <property type="protein sequence ID" value="URZ10300.1"/>
    <property type="molecule type" value="Genomic_DNA"/>
</dbReference>
<dbReference type="CDD" id="cd01831">
    <property type="entry name" value="Endoglucanase_E_like"/>
    <property type="match status" value="1"/>
</dbReference>
<dbReference type="KEGG" id="crw:CROST_010080"/>
<dbReference type="InterPro" id="IPR036514">
    <property type="entry name" value="SGNH_hydro_sf"/>
</dbReference>
<dbReference type="InterPro" id="IPR052762">
    <property type="entry name" value="PCW_deacetylase/CE"/>
</dbReference>
<dbReference type="STRING" id="84029.CROST_10530"/>
<dbReference type="SUPFAM" id="SSF52266">
    <property type="entry name" value="SGNH hydrolase"/>
    <property type="match status" value="1"/>
</dbReference>
<reference evidence="1 2" key="1">
    <citation type="submission" date="2022-04" db="EMBL/GenBank/DDBJ databases">
        <title>Genome sequence of C. roseum typestrain.</title>
        <authorList>
            <person name="Poehlein A."/>
            <person name="Schoch T."/>
            <person name="Duerre P."/>
            <person name="Daniel R."/>
        </authorList>
    </citation>
    <scope>NUCLEOTIDE SEQUENCE [LARGE SCALE GENOMIC DNA]</scope>
    <source>
        <strain evidence="1 2">DSM 7320</strain>
    </source>
</reference>